<evidence type="ECO:0000313" key="2">
    <source>
        <dbReference type="EMBL" id="KAK4428310.1"/>
    </source>
</evidence>
<dbReference type="EMBL" id="JACGWO010000004">
    <property type="protein sequence ID" value="KAK4428310.1"/>
    <property type="molecule type" value="Genomic_DNA"/>
</dbReference>
<accession>A0AAE1YDX4</accession>
<name>A0AAE1YDX4_9LAMI</name>
<reference evidence="2" key="2">
    <citation type="journal article" date="2024" name="Plant">
        <title>Genomic evolution and insights into agronomic trait innovations of Sesamum species.</title>
        <authorList>
            <person name="Miao H."/>
            <person name="Wang L."/>
            <person name="Qu L."/>
            <person name="Liu H."/>
            <person name="Sun Y."/>
            <person name="Le M."/>
            <person name="Wang Q."/>
            <person name="Wei S."/>
            <person name="Zheng Y."/>
            <person name="Lin W."/>
            <person name="Duan Y."/>
            <person name="Cao H."/>
            <person name="Xiong S."/>
            <person name="Wang X."/>
            <person name="Wei L."/>
            <person name="Li C."/>
            <person name="Ma Q."/>
            <person name="Ju M."/>
            <person name="Zhao R."/>
            <person name="Li G."/>
            <person name="Mu C."/>
            <person name="Tian Q."/>
            <person name="Mei H."/>
            <person name="Zhang T."/>
            <person name="Gao T."/>
            <person name="Zhang H."/>
        </authorList>
    </citation>
    <scope>NUCLEOTIDE SEQUENCE</scope>
    <source>
        <strain evidence="2">3651</strain>
    </source>
</reference>
<dbReference type="AlphaFoldDB" id="A0AAE1YDX4"/>
<gene>
    <name evidence="2" type="ORF">Salat_1130600</name>
</gene>
<organism evidence="2 3">
    <name type="scientific">Sesamum alatum</name>
    <dbReference type="NCBI Taxonomy" id="300844"/>
    <lineage>
        <taxon>Eukaryota</taxon>
        <taxon>Viridiplantae</taxon>
        <taxon>Streptophyta</taxon>
        <taxon>Embryophyta</taxon>
        <taxon>Tracheophyta</taxon>
        <taxon>Spermatophyta</taxon>
        <taxon>Magnoliopsida</taxon>
        <taxon>eudicotyledons</taxon>
        <taxon>Gunneridae</taxon>
        <taxon>Pentapetalae</taxon>
        <taxon>asterids</taxon>
        <taxon>lamiids</taxon>
        <taxon>Lamiales</taxon>
        <taxon>Pedaliaceae</taxon>
        <taxon>Sesamum</taxon>
    </lineage>
</organism>
<reference evidence="2" key="1">
    <citation type="submission" date="2020-06" db="EMBL/GenBank/DDBJ databases">
        <authorList>
            <person name="Li T."/>
            <person name="Hu X."/>
            <person name="Zhang T."/>
            <person name="Song X."/>
            <person name="Zhang H."/>
            <person name="Dai N."/>
            <person name="Sheng W."/>
            <person name="Hou X."/>
            <person name="Wei L."/>
        </authorList>
    </citation>
    <scope>NUCLEOTIDE SEQUENCE</scope>
    <source>
        <strain evidence="2">3651</strain>
        <tissue evidence="2">Leaf</tissue>
    </source>
</reference>
<comment type="caution">
    <text evidence="2">The sequence shown here is derived from an EMBL/GenBank/DDBJ whole genome shotgun (WGS) entry which is preliminary data.</text>
</comment>
<protein>
    <submittedName>
        <fullName evidence="2">Uncharacterized protein</fullName>
    </submittedName>
</protein>
<feature type="region of interest" description="Disordered" evidence="1">
    <location>
        <begin position="129"/>
        <end position="153"/>
    </location>
</feature>
<dbReference type="Proteomes" id="UP001293254">
    <property type="component" value="Unassembled WGS sequence"/>
</dbReference>
<evidence type="ECO:0000313" key="3">
    <source>
        <dbReference type="Proteomes" id="UP001293254"/>
    </source>
</evidence>
<evidence type="ECO:0000256" key="1">
    <source>
        <dbReference type="SAM" id="MobiDB-lite"/>
    </source>
</evidence>
<feature type="compositionally biased region" description="Polar residues" evidence="1">
    <location>
        <begin position="132"/>
        <end position="141"/>
    </location>
</feature>
<keyword evidence="3" id="KW-1185">Reference proteome</keyword>
<sequence length="153" mass="17575">MMLKEKKTKSNIAHQNIRTHTIVEETQGLTPLHQARENRKEGQDQDHFSDFNYDDPLLAELLDRNWEFPPEKVTSPDQEIIENIEEINRLLEKKGTQCTNIHSQSGQAPGEKLNSRITKGELTPIFGEAISGPQQNMTTPKHSTRNYPEEDKN</sequence>
<proteinExistence type="predicted"/>